<comment type="caution">
    <text evidence="1">The sequence shown here is derived from an EMBL/GenBank/DDBJ whole genome shotgun (WGS) entry which is preliminary data.</text>
</comment>
<proteinExistence type="predicted"/>
<sequence>MQPKTKEAISAVNATLSYLESHARRNDVDELRIELKWMLFFLLEGQRTAHGQSVAEFWSSDIEQHAVAALDECSYTFTAGVRTATGRLAQLRKKLQPFVTCLCP</sequence>
<name>A0AAV0F6C2_9ASTE</name>
<organism evidence="1 2">
    <name type="scientific">Cuscuta epithymum</name>
    <dbReference type="NCBI Taxonomy" id="186058"/>
    <lineage>
        <taxon>Eukaryota</taxon>
        <taxon>Viridiplantae</taxon>
        <taxon>Streptophyta</taxon>
        <taxon>Embryophyta</taxon>
        <taxon>Tracheophyta</taxon>
        <taxon>Spermatophyta</taxon>
        <taxon>Magnoliopsida</taxon>
        <taxon>eudicotyledons</taxon>
        <taxon>Gunneridae</taxon>
        <taxon>Pentapetalae</taxon>
        <taxon>asterids</taxon>
        <taxon>lamiids</taxon>
        <taxon>Solanales</taxon>
        <taxon>Convolvulaceae</taxon>
        <taxon>Cuscuteae</taxon>
        <taxon>Cuscuta</taxon>
        <taxon>Cuscuta subgen. Cuscuta</taxon>
    </lineage>
</organism>
<reference evidence="1" key="1">
    <citation type="submission" date="2022-07" db="EMBL/GenBank/DDBJ databases">
        <authorList>
            <person name="Macas J."/>
            <person name="Novak P."/>
            <person name="Neumann P."/>
        </authorList>
    </citation>
    <scope>NUCLEOTIDE SEQUENCE</scope>
</reference>
<dbReference type="Proteomes" id="UP001152523">
    <property type="component" value="Unassembled WGS sequence"/>
</dbReference>
<dbReference type="EMBL" id="CAMAPF010000964">
    <property type="protein sequence ID" value="CAH9131069.1"/>
    <property type="molecule type" value="Genomic_DNA"/>
</dbReference>
<gene>
    <name evidence="1" type="ORF">CEPIT_LOCUS31134</name>
</gene>
<accession>A0AAV0F6C2</accession>
<protein>
    <submittedName>
        <fullName evidence="1">Uncharacterized protein</fullName>
    </submittedName>
</protein>
<keyword evidence="2" id="KW-1185">Reference proteome</keyword>
<evidence type="ECO:0000313" key="2">
    <source>
        <dbReference type="Proteomes" id="UP001152523"/>
    </source>
</evidence>
<evidence type="ECO:0000313" key="1">
    <source>
        <dbReference type="EMBL" id="CAH9131069.1"/>
    </source>
</evidence>
<dbReference type="AlphaFoldDB" id="A0AAV0F6C2"/>